<evidence type="ECO:0000256" key="1">
    <source>
        <dbReference type="SAM" id="MobiDB-lite"/>
    </source>
</evidence>
<reference evidence="2 3" key="1">
    <citation type="journal article" date="2019" name="Int. J. Syst. Evol. Microbiol.">
        <title>The Global Catalogue of Microorganisms (GCM) 10K type strain sequencing project: providing services to taxonomists for standard genome sequencing and annotation.</title>
        <authorList>
            <consortium name="The Broad Institute Genomics Platform"/>
            <consortium name="The Broad Institute Genome Sequencing Center for Infectious Disease"/>
            <person name="Wu L."/>
            <person name="Ma J."/>
        </authorList>
    </citation>
    <scope>NUCLEOTIDE SEQUENCE [LARGE SCALE GENOMIC DNA]</scope>
    <source>
        <strain evidence="2 3">JCM 10977</strain>
    </source>
</reference>
<evidence type="ECO:0000313" key="3">
    <source>
        <dbReference type="Proteomes" id="UP001500542"/>
    </source>
</evidence>
<sequence length="113" mass="12498">MNYEWVDFGKSYPDHDYLMTGRLADRCPQKTRAAQIGSLRLGDRGIVLSQAEEGSSRRHKLRPDFSARRSGASRRMHQRPDSGWEQALSGARHGLSLLSALGGCIGQAGGEER</sequence>
<accession>A0ABN1PAT6</accession>
<keyword evidence="3" id="KW-1185">Reference proteome</keyword>
<proteinExistence type="predicted"/>
<evidence type="ECO:0000313" key="2">
    <source>
        <dbReference type="EMBL" id="GAA0925455.1"/>
    </source>
</evidence>
<gene>
    <name evidence="2" type="ORF">GCM10009554_04960</name>
</gene>
<dbReference type="Proteomes" id="UP001500542">
    <property type="component" value="Unassembled WGS sequence"/>
</dbReference>
<comment type="caution">
    <text evidence="2">The sequence shown here is derived from an EMBL/GenBank/DDBJ whole genome shotgun (WGS) entry which is preliminary data.</text>
</comment>
<protein>
    <submittedName>
        <fullName evidence="2">Uncharacterized protein</fullName>
    </submittedName>
</protein>
<feature type="region of interest" description="Disordered" evidence="1">
    <location>
        <begin position="50"/>
        <end position="83"/>
    </location>
</feature>
<name>A0ABN1PAT6_9ACTN</name>
<dbReference type="EMBL" id="BAAAHK010000002">
    <property type="protein sequence ID" value="GAA0925455.1"/>
    <property type="molecule type" value="Genomic_DNA"/>
</dbReference>
<organism evidence="2 3">
    <name type="scientific">Kribbella koreensis</name>
    <dbReference type="NCBI Taxonomy" id="57909"/>
    <lineage>
        <taxon>Bacteria</taxon>
        <taxon>Bacillati</taxon>
        <taxon>Actinomycetota</taxon>
        <taxon>Actinomycetes</taxon>
        <taxon>Propionibacteriales</taxon>
        <taxon>Kribbellaceae</taxon>
        <taxon>Kribbella</taxon>
    </lineage>
</organism>